<dbReference type="InterPro" id="IPR010512">
    <property type="entry name" value="DUF1091"/>
</dbReference>
<dbReference type="InParanoid" id="A0A7R8UH22"/>
<keyword evidence="2" id="KW-1185">Reference proteome</keyword>
<dbReference type="PANTHER" id="PTHR20898">
    <property type="entry name" value="DAEDALUS ON 3-RELATED-RELATED"/>
    <property type="match status" value="1"/>
</dbReference>
<reference evidence="1 2" key="1">
    <citation type="submission" date="2020-11" db="EMBL/GenBank/DDBJ databases">
        <authorList>
            <person name="Wallbank WR R."/>
            <person name="Pardo Diaz C."/>
            <person name="Kozak K."/>
            <person name="Martin S."/>
            <person name="Jiggins C."/>
            <person name="Moest M."/>
            <person name="Warren A I."/>
            <person name="Generalovic N T."/>
            <person name="Byers J.R.P. K."/>
            <person name="Montejo-Kovacevich G."/>
            <person name="Yen C E."/>
        </authorList>
    </citation>
    <scope>NUCLEOTIDE SEQUENCE [LARGE SCALE GENOMIC DNA]</scope>
</reference>
<dbReference type="Proteomes" id="UP000594454">
    <property type="component" value="Chromosome 2"/>
</dbReference>
<dbReference type="Pfam" id="PF06477">
    <property type="entry name" value="DUF1091"/>
    <property type="match status" value="1"/>
</dbReference>
<organism evidence="1 2">
    <name type="scientific">Hermetia illucens</name>
    <name type="common">Black soldier fly</name>
    <dbReference type="NCBI Taxonomy" id="343691"/>
    <lineage>
        <taxon>Eukaryota</taxon>
        <taxon>Metazoa</taxon>
        <taxon>Ecdysozoa</taxon>
        <taxon>Arthropoda</taxon>
        <taxon>Hexapoda</taxon>
        <taxon>Insecta</taxon>
        <taxon>Pterygota</taxon>
        <taxon>Neoptera</taxon>
        <taxon>Endopterygota</taxon>
        <taxon>Diptera</taxon>
        <taxon>Brachycera</taxon>
        <taxon>Stratiomyomorpha</taxon>
        <taxon>Stratiomyidae</taxon>
        <taxon>Hermetiinae</taxon>
        <taxon>Hermetia</taxon>
    </lineage>
</organism>
<proteinExistence type="predicted"/>
<dbReference type="EMBL" id="LR899010">
    <property type="protein sequence ID" value="CAD7080743.1"/>
    <property type="molecule type" value="Genomic_DNA"/>
</dbReference>
<name>A0A7R8UH22_HERIL</name>
<dbReference type="AlphaFoldDB" id="A0A7R8UH22"/>
<evidence type="ECO:0000313" key="1">
    <source>
        <dbReference type="EMBL" id="CAD7080743.1"/>
    </source>
</evidence>
<gene>
    <name evidence="1" type="ORF">HERILL_LOCUS3883</name>
</gene>
<dbReference type="OrthoDB" id="8061759at2759"/>
<protein>
    <submittedName>
        <fullName evidence="1">Uncharacterized protein</fullName>
    </submittedName>
</protein>
<accession>A0A7R8UH22</accession>
<evidence type="ECO:0000313" key="2">
    <source>
        <dbReference type="Proteomes" id="UP000594454"/>
    </source>
</evidence>
<sequence length="165" mass="19614">MDIFLRSFVIALFVKEIPCKKCYVFYFKDVSYMVGLSDYLNYTTTVVNKSALNAELYFLKPIADPYWKIEVHSTIRNADIVFLNKTIRYCDFGRLAQYDSMFQNMLVTFRKMTNLDFKCPVCKGYYYIRNLHFESDIFPFNEVFSSKDGFQVIVTAYIKEQRKLN</sequence>